<evidence type="ECO:0000256" key="1">
    <source>
        <dbReference type="SAM" id="SignalP"/>
    </source>
</evidence>
<dbReference type="Pfam" id="PF01738">
    <property type="entry name" value="DLH"/>
    <property type="match status" value="1"/>
</dbReference>
<keyword evidence="4" id="KW-1185">Reference proteome</keyword>
<dbReference type="InterPro" id="IPR002925">
    <property type="entry name" value="Dienelactn_hydro"/>
</dbReference>
<dbReference type="SUPFAM" id="SSF53474">
    <property type="entry name" value="alpha/beta-Hydrolases"/>
    <property type="match status" value="1"/>
</dbReference>
<dbReference type="InterPro" id="IPR029058">
    <property type="entry name" value="AB_hydrolase_fold"/>
</dbReference>
<dbReference type="GO" id="GO:0016787">
    <property type="term" value="F:hydrolase activity"/>
    <property type="evidence" value="ECO:0007669"/>
    <property type="project" value="InterPro"/>
</dbReference>
<evidence type="ECO:0000313" key="4">
    <source>
        <dbReference type="Proteomes" id="UP000029385"/>
    </source>
</evidence>
<organism evidence="3 4">
    <name type="scientific">Arenimonas oryziterrae DSM 21050 = YC6267</name>
    <dbReference type="NCBI Taxonomy" id="1121015"/>
    <lineage>
        <taxon>Bacteria</taxon>
        <taxon>Pseudomonadati</taxon>
        <taxon>Pseudomonadota</taxon>
        <taxon>Gammaproteobacteria</taxon>
        <taxon>Lysobacterales</taxon>
        <taxon>Lysobacteraceae</taxon>
        <taxon>Arenimonas</taxon>
    </lineage>
</organism>
<feature type="domain" description="Dienelactone hydrolase" evidence="2">
    <location>
        <begin position="37"/>
        <end position="259"/>
    </location>
</feature>
<evidence type="ECO:0000259" key="2">
    <source>
        <dbReference type="Pfam" id="PF01738"/>
    </source>
</evidence>
<feature type="signal peptide" evidence="1">
    <location>
        <begin position="1"/>
        <end position="21"/>
    </location>
</feature>
<comment type="caution">
    <text evidence="3">The sequence shown here is derived from an EMBL/GenBank/DDBJ whole genome shotgun (WGS) entry which is preliminary data.</text>
</comment>
<dbReference type="eggNOG" id="COG0412">
    <property type="taxonomic scope" value="Bacteria"/>
</dbReference>
<evidence type="ECO:0000313" key="3">
    <source>
        <dbReference type="EMBL" id="KFN45041.1"/>
    </source>
</evidence>
<keyword evidence="1" id="KW-0732">Signal</keyword>
<name>A0A091B029_9GAMM</name>
<accession>A0A091B029</accession>
<dbReference type="PANTHER" id="PTHR22946">
    <property type="entry name" value="DIENELACTONE HYDROLASE DOMAIN-CONTAINING PROTEIN-RELATED"/>
    <property type="match status" value="1"/>
</dbReference>
<feature type="chain" id="PRO_5001871100" description="Dienelactone hydrolase domain-containing protein" evidence="1">
    <location>
        <begin position="22"/>
        <end position="263"/>
    </location>
</feature>
<dbReference type="Gene3D" id="3.40.50.1820">
    <property type="entry name" value="alpha/beta hydrolase"/>
    <property type="match status" value="1"/>
</dbReference>
<dbReference type="InterPro" id="IPR050261">
    <property type="entry name" value="FrsA_esterase"/>
</dbReference>
<dbReference type="AlphaFoldDB" id="A0A091B029"/>
<dbReference type="Proteomes" id="UP000029385">
    <property type="component" value="Unassembled WGS sequence"/>
</dbReference>
<protein>
    <recommendedName>
        <fullName evidence="2">Dienelactone hydrolase domain-containing protein</fullName>
    </recommendedName>
</protein>
<proteinExistence type="predicted"/>
<dbReference type="PATRIC" id="fig|1121015.4.peg.628"/>
<sequence length="263" mass="27981">MPVMRRLMLLCLFFVSFSALAAPRADKISWTADGKTFDGYLVWDDASKAPRPGVVMVPNWYGVTDSAVAKAKTLAGKDYVILLVDMYGRGVRPANADEAGKATAAVYADPAGLRTRVNAALAALRGAGKKAPVDTTRIGAIGFCFGGAVALELARSGADLKGVATFHGNLSTKMPATKGALKAPVLVMNGGDDKYVSQESIVAFQEEMRSAGADWQFVSFGGAVHCFAEPDEKGPGGCMYHAPSYRRSVRLMHEFFGDVFAKK</sequence>
<dbReference type="STRING" id="1121015.GCA_000420545_01584"/>
<dbReference type="EMBL" id="AVCI01000001">
    <property type="protein sequence ID" value="KFN45041.1"/>
    <property type="molecule type" value="Genomic_DNA"/>
</dbReference>
<gene>
    <name evidence="3" type="ORF">N789_03200</name>
</gene>
<dbReference type="PANTHER" id="PTHR22946:SF4">
    <property type="entry name" value="ESTERASE FRSA"/>
    <property type="match status" value="1"/>
</dbReference>
<reference evidence="3 4" key="1">
    <citation type="submission" date="2013-09" db="EMBL/GenBank/DDBJ databases">
        <title>Genome sequencing of Arenimonas oryziterrae.</title>
        <authorList>
            <person name="Chen F."/>
            <person name="Wang G."/>
        </authorList>
    </citation>
    <scope>NUCLEOTIDE SEQUENCE [LARGE SCALE GENOMIC DNA]</scope>
    <source>
        <strain evidence="3 4">YC6267</strain>
    </source>
</reference>